<keyword evidence="1" id="KW-0479">Metal-binding</keyword>
<dbReference type="InParanoid" id="G2YLS1"/>
<organism evidence="7 8">
    <name type="scientific">Botryotinia fuckeliana (strain T4)</name>
    <name type="common">Noble rot fungus</name>
    <name type="synonym">Botrytis cinerea</name>
    <dbReference type="NCBI Taxonomy" id="999810"/>
    <lineage>
        <taxon>Eukaryota</taxon>
        <taxon>Fungi</taxon>
        <taxon>Dikarya</taxon>
        <taxon>Ascomycota</taxon>
        <taxon>Pezizomycotina</taxon>
        <taxon>Leotiomycetes</taxon>
        <taxon>Helotiales</taxon>
        <taxon>Sclerotiniaceae</taxon>
        <taxon>Botrytis</taxon>
    </lineage>
</organism>
<dbReference type="EMBL" id="FQ790344">
    <property type="protein sequence ID" value="CCD52569.1"/>
    <property type="molecule type" value="Genomic_DNA"/>
</dbReference>
<dbReference type="GO" id="GO:0008270">
    <property type="term" value="F:zinc ion binding"/>
    <property type="evidence" value="ECO:0007669"/>
    <property type="project" value="UniProtKB-KW"/>
</dbReference>
<dbReference type="PROSITE" id="PS51039">
    <property type="entry name" value="ZF_AN1"/>
    <property type="match status" value="1"/>
</dbReference>
<gene>
    <name evidence="7" type="ORF">BofuT4_P000160.1</name>
</gene>
<dbReference type="InterPro" id="IPR035896">
    <property type="entry name" value="AN1-like_Znf"/>
</dbReference>
<name>G2YLS1_BOTF4</name>
<dbReference type="HOGENOM" id="CLU_2049353_0_0_1"/>
<evidence type="ECO:0000313" key="8">
    <source>
        <dbReference type="Proteomes" id="UP000008177"/>
    </source>
</evidence>
<dbReference type="AlphaFoldDB" id="G2YLS1"/>
<evidence type="ECO:0000259" key="6">
    <source>
        <dbReference type="PROSITE" id="PS51039"/>
    </source>
</evidence>
<evidence type="ECO:0000313" key="7">
    <source>
        <dbReference type="EMBL" id="CCD52569.1"/>
    </source>
</evidence>
<dbReference type="SMART" id="SM00154">
    <property type="entry name" value="ZnF_AN1"/>
    <property type="match status" value="1"/>
</dbReference>
<feature type="domain" description="AN1-type" evidence="6">
    <location>
        <begin position="24"/>
        <end position="72"/>
    </location>
</feature>
<evidence type="ECO:0000256" key="2">
    <source>
        <dbReference type="ARBA" id="ARBA00022771"/>
    </source>
</evidence>
<accession>G2YLS1</accession>
<dbReference type="Gene3D" id="4.10.1110.10">
    <property type="entry name" value="AN1-like Zinc finger"/>
    <property type="match status" value="1"/>
</dbReference>
<dbReference type="PANTHER" id="PTHR14677:SF40">
    <property type="entry name" value="CDC48-ASSOCIATED UBIQUITIN-LIKE_ZINC FINGER PROTEIN 1"/>
    <property type="match status" value="1"/>
</dbReference>
<dbReference type="Proteomes" id="UP000008177">
    <property type="component" value="Unplaced contigs"/>
</dbReference>
<reference evidence="8" key="1">
    <citation type="journal article" date="2011" name="PLoS Genet.">
        <title>Genomic analysis of the necrotrophic fungal pathogens Sclerotinia sclerotiorum and Botrytis cinerea.</title>
        <authorList>
            <person name="Amselem J."/>
            <person name="Cuomo C.A."/>
            <person name="van Kan J.A."/>
            <person name="Viaud M."/>
            <person name="Benito E.P."/>
            <person name="Couloux A."/>
            <person name="Coutinho P.M."/>
            <person name="de Vries R.P."/>
            <person name="Dyer P.S."/>
            <person name="Fillinger S."/>
            <person name="Fournier E."/>
            <person name="Gout L."/>
            <person name="Hahn M."/>
            <person name="Kohn L."/>
            <person name="Lapalu N."/>
            <person name="Plummer K.M."/>
            <person name="Pradier J.M."/>
            <person name="Quevillon E."/>
            <person name="Sharon A."/>
            <person name="Simon A."/>
            <person name="ten Have A."/>
            <person name="Tudzynski B."/>
            <person name="Tudzynski P."/>
            <person name="Wincker P."/>
            <person name="Andrew M."/>
            <person name="Anthouard V."/>
            <person name="Beever R.E."/>
            <person name="Beffa R."/>
            <person name="Benoit I."/>
            <person name="Bouzid O."/>
            <person name="Brault B."/>
            <person name="Chen Z."/>
            <person name="Choquer M."/>
            <person name="Collemare J."/>
            <person name="Cotton P."/>
            <person name="Danchin E.G."/>
            <person name="Da Silva C."/>
            <person name="Gautier A."/>
            <person name="Giraud C."/>
            <person name="Giraud T."/>
            <person name="Gonzalez C."/>
            <person name="Grossetete S."/>
            <person name="Guldener U."/>
            <person name="Henrissat B."/>
            <person name="Howlett B.J."/>
            <person name="Kodira C."/>
            <person name="Kretschmer M."/>
            <person name="Lappartient A."/>
            <person name="Leroch M."/>
            <person name="Levis C."/>
            <person name="Mauceli E."/>
            <person name="Neuveglise C."/>
            <person name="Oeser B."/>
            <person name="Pearson M."/>
            <person name="Poulain J."/>
            <person name="Poussereau N."/>
            <person name="Quesneville H."/>
            <person name="Rascle C."/>
            <person name="Schumacher J."/>
            <person name="Segurens B."/>
            <person name="Sexton A."/>
            <person name="Silva E."/>
            <person name="Sirven C."/>
            <person name="Soanes D.M."/>
            <person name="Talbot N.J."/>
            <person name="Templeton M."/>
            <person name="Yandava C."/>
            <person name="Yarden O."/>
            <person name="Zeng Q."/>
            <person name="Rollins J.A."/>
            <person name="Lebrun M.H."/>
            <person name="Dickman M."/>
        </authorList>
    </citation>
    <scope>NUCLEOTIDE SEQUENCE [LARGE SCALE GENOMIC DNA]</scope>
    <source>
        <strain evidence="8">T4</strain>
    </source>
</reference>
<dbReference type="PANTHER" id="PTHR14677">
    <property type="entry name" value="ARSENITE INDUCUBLE RNA ASSOCIATED PROTEIN AIP-1-RELATED"/>
    <property type="match status" value="1"/>
</dbReference>
<dbReference type="Pfam" id="PF01428">
    <property type="entry name" value="zf-AN1"/>
    <property type="match status" value="1"/>
</dbReference>
<dbReference type="GO" id="GO:0005737">
    <property type="term" value="C:cytoplasm"/>
    <property type="evidence" value="ECO:0007669"/>
    <property type="project" value="TreeGrafter"/>
</dbReference>
<keyword evidence="2 4" id="KW-0863">Zinc-finger</keyword>
<feature type="compositionally biased region" description="Polar residues" evidence="5">
    <location>
        <begin position="1"/>
        <end position="17"/>
    </location>
</feature>
<proteinExistence type="predicted"/>
<evidence type="ECO:0000256" key="5">
    <source>
        <dbReference type="SAM" id="MobiDB-lite"/>
    </source>
</evidence>
<dbReference type="InterPro" id="IPR000058">
    <property type="entry name" value="Znf_AN1"/>
</dbReference>
<evidence type="ECO:0000256" key="4">
    <source>
        <dbReference type="PROSITE-ProRule" id="PRU00449"/>
    </source>
</evidence>
<dbReference type="SUPFAM" id="SSF118310">
    <property type="entry name" value="AN1-like Zinc finger"/>
    <property type="match status" value="1"/>
</dbReference>
<dbReference type="eggNOG" id="KOG3183">
    <property type="taxonomic scope" value="Eukaryota"/>
</dbReference>
<sequence length="120" mass="13668">MASSSNSETPEDTSFSTMDEKDPTLIGVHCQYEYCNQLDFLPFRCESCRGTFCLDHRTESSHHCSKPGEWAARRRLANQSKRSLGEGKMMADVYIVLYVIGTIVSNIDWEKTTIVKTSYQ</sequence>
<dbReference type="OrthoDB" id="431929at2759"/>
<evidence type="ECO:0000256" key="1">
    <source>
        <dbReference type="ARBA" id="ARBA00022723"/>
    </source>
</evidence>
<keyword evidence="3" id="KW-0862">Zinc</keyword>
<evidence type="ECO:0000256" key="3">
    <source>
        <dbReference type="ARBA" id="ARBA00022833"/>
    </source>
</evidence>
<protein>
    <recommendedName>
        <fullName evidence="6">AN1-type domain-containing protein</fullName>
    </recommendedName>
</protein>
<dbReference type="STRING" id="999810.G2YLS1"/>
<feature type="region of interest" description="Disordered" evidence="5">
    <location>
        <begin position="1"/>
        <end position="20"/>
    </location>
</feature>